<gene>
    <name evidence="2" type="ORF">BLNAU_17991</name>
</gene>
<dbReference type="Proteomes" id="UP001281761">
    <property type="component" value="Unassembled WGS sequence"/>
</dbReference>
<evidence type="ECO:0000313" key="2">
    <source>
        <dbReference type="EMBL" id="KAK2947068.1"/>
    </source>
</evidence>
<organism evidence="2 3">
    <name type="scientific">Blattamonas nauphoetae</name>
    <dbReference type="NCBI Taxonomy" id="2049346"/>
    <lineage>
        <taxon>Eukaryota</taxon>
        <taxon>Metamonada</taxon>
        <taxon>Preaxostyla</taxon>
        <taxon>Oxymonadida</taxon>
        <taxon>Blattamonas</taxon>
    </lineage>
</organism>
<sequence length="1393" mass="155972">MEPICLSPMLCHKSPFELRLEDYYLGRRSAGCGQTHLSQIHSSKLFSRSYQSTLRSMNPGDTPKAQNVTISKVDEFSTIRNVNRILSIPTENGDVELLDMSLLMNHAQSSNTELQTVEQLREILNFFVQTFQDCSQNERKVLLISIGSMQISRKFLDPLLSIVKEFVHDNDDLYHFVHSSGFSARCLAEIQSDPTNRDSLICLCSLSDLSPLVLNESLNDGFISLFDNLFSDLKMLANGTNQNPNLFVLVQKLALIICETLAYHIFQLFADANLNTINTLFDDTVNQIRIAPDSSVNSRCLDFGRRSKDWSTFLGSVKTIIENKQIEPSVREKANSWLAVLVMCALSTDCALSDTALTLLSFCLELTPKQVNALLFHTPPTLTALSSSLDTFDEMKQSDNTNDSEHKKETGDSKDDSPECRKDADVKTEESEPQHQSLCAAIAHSLGQGQLRGQPASFQHASLSVVVQQMLANCAIRTLFRITPNPVSFTFFSPELRERDALTDQVWINDTPPSTFSALITLTRRLIYTISLPHQSEHKKETGDSKDDSPDNATRIVNSLIHLLPFLDIKTAVSLVGTFPSLIARMPMEERSQAILALTAILTSESYRIHPQNFRKVRNCFNTIFMLSPFTIQSEVISHLSQALSFRLESSEGEDRWRYFTQLTSLMRVDKTQRKMMLASAVNEDQALFIINTLSSDNTESEDCEGLEMKPAHVPFHLLPRLFDIGAEAKTGKLGVALWRSLDEHRNKKLFSSICNHPYLRTPNKTFLNWILGRLEEIASILKARPEETFVLKSDDKEANALVIYASLLLDVLRWSSADLTQFIPVLSSFLLSRSLNVLLTVLPVLLEIEKKTASTSTPFLLSSFSIPFVPSFNPKPDIFSNSCPLLTIFAHQFLIFTLYSQLWRNRDRISVKSLQAETRVQLAQTGLNIACSVLDSLQKTEFGHLPQPIRVSATINTNGFPLVTPHDLCNAMELFFTVLPNSLDAEVLPLLAPHLSRLVVLFSCTSPDLITHHQTLQFFTPLIRTITSLPSESQSHPAVSDLLAKLAFVIPRFSNLSSIPIVSLFLKPVNHENEKFYQFGRALRAEGCEDRMDEAIEGESWESLKQFGANCCLTRKALLEIQRRLENAQLMINPFSGPRGGETQGSAFGQFGRALRAEGCEDRMDEAIEGESWESLKPFGANCCLTRKALLEIQRPLENTQLVELFGPNPFSVERQPFGPRGGETQGNAFEPNPFSVERQPFGPRGGETQGNAFGPRGGETQGNAFGPRGGETQGNAFGPRGGETQGNAFEPNPFSVERQPFGPRGGETQGNAFGPRGGETQGNAFGPRGEKYKEMHLDHEEEKHKEMHLDHEEEKHKEMHLDHEEEKHKEVHLANGPDLDNEKEHLANRPD</sequence>
<proteinExistence type="predicted"/>
<reference evidence="2 3" key="1">
    <citation type="journal article" date="2022" name="bioRxiv">
        <title>Genomics of Preaxostyla Flagellates Illuminates Evolutionary Transitions and the Path Towards Mitochondrial Loss.</title>
        <authorList>
            <person name="Novak L.V.F."/>
            <person name="Treitli S.C."/>
            <person name="Pyrih J."/>
            <person name="Halakuc P."/>
            <person name="Pipaliya S.V."/>
            <person name="Vacek V."/>
            <person name="Brzon O."/>
            <person name="Soukal P."/>
            <person name="Eme L."/>
            <person name="Dacks J.B."/>
            <person name="Karnkowska A."/>
            <person name="Elias M."/>
            <person name="Hampl V."/>
        </authorList>
    </citation>
    <scope>NUCLEOTIDE SEQUENCE [LARGE SCALE GENOMIC DNA]</scope>
    <source>
        <strain evidence="2">NAU3</strain>
        <tissue evidence="2">Gut</tissue>
    </source>
</reference>
<feature type="compositionally biased region" description="Basic and acidic residues" evidence="1">
    <location>
        <begin position="1382"/>
        <end position="1393"/>
    </location>
</feature>
<protein>
    <submittedName>
        <fullName evidence="2">Uncharacterized protein</fullName>
    </submittedName>
</protein>
<feature type="region of interest" description="Disordered" evidence="1">
    <location>
        <begin position="394"/>
        <end position="433"/>
    </location>
</feature>
<evidence type="ECO:0000313" key="3">
    <source>
        <dbReference type="Proteomes" id="UP001281761"/>
    </source>
</evidence>
<name>A0ABQ9X642_9EUKA</name>
<feature type="region of interest" description="Disordered" evidence="1">
    <location>
        <begin position="1247"/>
        <end position="1393"/>
    </location>
</feature>
<dbReference type="EMBL" id="JARBJD010000211">
    <property type="protein sequence ID" value="KAK2947068.1"/>
    <property type="molecule type" value="Genomic_DNA"/>
</dbReference>
<evidence type="ECO:0000256" key="1">
    <source>
        <dbReference type="SAM" id="MobiDB-lite"/>
    </source>
</evidence>
<comment type="caution">
    <text evidence="2">The sequence shown here is derived from an EMBL/GenBank/DDBJ whole genome shotgun (WGS) entry which is preliminary data.</text>
</comment>
<keyword evidence="3" id="KW-1185">Reference proteome</keyword>
<accession>A0ABQ9X642</accession>
<feature type="compositionally biased region" description="Basic and acidic residues" evidence="1">
    <location>
        <begin position="1330"/>
        <end position="1374"/>
    </location>
</feature>